<accession>A0A8T2R605</accession>
<gene>
    <name evidence="1" type="ORF">KP509_29G003600</name>
</gene>
<sequence length="34" mass="4058">MWRNVFTSNIISNRLNFQALFKPIIYFSKIGKPL</sequence>
<proteinExistence type="predicted"/>
<name>A0A8T2R605_CERRI</name>
<keyword evidence="2" id="KW-1185">Reference proteome</keyword>
<reference evidence="1" key="1">
    <citation type="submission" date="2021-08" db="EMBL/GenBank/DDBJ databases">
        <title>WGS assembly of Ceratopteris richardii.</title>
        <authorList>
            <person name="Marchant D.B."/>
            <person name="Chen G."/>
            <person name="Jenkins J."/>
            <person name="Shu S."/>
            <person name="Leebens-Mack J."/>
            <person name="Grimwood J."/>
            <person name="Schmutz J."/>
            <person name="Soltis P."/>
            <person name="Soltis D."/>
            <person name="Chen Z.-H."/>
        </authorList>
    </citation>
    <scope>NUCLEOTIDE SEQUENCE</scope>
    <source>
        <strain evidence="1">Whitten #5841</strain>
        <tissue evidence="1">Leaf</tissue>
    </source>
</reference>
<organism evidence="1 2">
    <name type="scientific">Ceratopteris richardii</name>
    <name type="common">Triangle waterfern</name>
    <dbReference type="NCBI Taxonomy" id="49495"/>
    <lineage>
        <taxon>Eukaryota</taxon>
        <taxon>Viridiplantae</taxon>
        <taxon>Streptophyta</taxon>
        <taxon>Embryophyta</taxon>
        <taxon>Tracheophyta</taxon>
        <taxon>Polypodiopsida</taxon>
        <taxon>Polypodiidae</taxon>
        <taxon>Polypodiales</taxon>
        <taxon>Pteridineae</taxon>
        <taxon>Pteridaceae</taxon>
        <taxon>Parkerioideae</taxon>
        <taxon>Ceratopteris</taxon>
    </lineage>
</organism>
<dbReference type="Proteomes" id="UP000825935">
    <property type="component" value="Chromosome 29"/>
</dbReference>
<evidence type="ECO:0000313" key="1">
    <source>
        <dbReference type="EMBL" id="KAH7291168.1"/>
    </source>
</evidence>
<evidence type="ECO:0000313" key="2">
    <source>
        <dbReference type="Proteomes" id="UP000825935"/>
    </source>
</evidence>
<comment type="caution">
    <text evidence="1">The sequence shown here is derived from an EMBL/GenBank/DDBJ whole genome shotgun (WGS) entry which is preliminary data.</text>
</comment>
<dbReference type="AlphaFoldDB" id="A0A8T2R605"/>
<dbReference type="EMBL" id="CM035434">
    <property type="protein sequence ID" value="KAH7291168.1"/>
    <property type="molecule type" value="Genomic_DNA"/>
</dbReference>
<protein>
    <submittedName>
        <fullName evidence="1">Uncharacterized protein</fullName>
    </submittedName>
</protein>